<feature type="domain" description="GIY-YIG" evidence="2">
    <location>
        <begin position="57"/>
        <end position="137"/>
    </location>
</feature>
<sequence length="298" mass="33588">MIDRVGRLTSVTEDHVSKASAEFKLSITRALADQLLEKLANLDPVPLTSDNLEALQPRPGIYELFLNGGDGSKERVYVGKASKELPSRLDKHRRKLSGRAHINLTDVHFQCLYVDEDLEAAAPEKMLINRYRAAGVVPWNTNGFGNNDPGRKRDHSLVKAKHFDALYPANLDLILDGATLPPGEYTIKRYLKAVKTALPFNLRYEERTASAKDYTQHKVEVPEEPLTARELIALAIDALPEGWQATALPGYVILYYESDDYESARYLWRKQDGRAHELAGKNLRDEDGEVEEEESNDE</sequence>
<evidence type="ECO:0000313" key="4">
    <source>
        <dbReference type="Proteomes" id="UP000250462"/>
    </source>
</evidence>
<comment type="caution">
    <text evidence="3">The sequence shown here is derived from an EMBL/GenBank/DDBJ whole genome shotgun (WGS) entry which is preliminary data.</text>
</comment>
<evidence type="ECO:0000313" key="3">
    <source>
        <dbReference type="EMBL" id="RAW13277.1"/>
    </source>
</evidence>
<feature type="region of interest" description="Disordered" evidence="1">
    <location>
        <begin position="278"/>
        <end position="298"/>
    </location>
</feature>
<dbReference type="Gene3D" id="3.40.1440.10">
    <property type="entry name" value="GIY-YIG endonuclease"/>
    <property type="match status" value="1"/>
</dbReference>
<dbReference type="PROSITE" id="PS50164">
    <property type="entry name" value="GIY_YIG"/>
    <property type="match status" value="1"/>
</dbReference>
<accession>A0A329QLN9</accession>
<feature type="compositionally biased region" description="Acidic residues" evidence="1">
    <location>
        <begin position="286"/>
        <end position="298"/>
    </location>
</feature>
<dbReference type="Proteomes" id="UP000250462">
    <property type="component" value="Unassembled WGS sequence"/>
</dbReference>
<dbReference type="InterPro" id="IPR018575">
    <property type="entry name" value="Restrct_endonuc_II_Eco29kI"/>
</dbReference>
<gene>
    <name evidence="3" type="ORF">DPM12_13195</name>
</gene>
<dbReference type="InterPro" id="IPR035901">
    <property type="entry name" value="GIY-YIG_endonuc_sf"/>
</dbReference>
<dbReference type="Pfam" id="PF09517">
    <property type="entry name" value="RE_Eco29kI"/>
    <property type="match status" value="1"/>
</dbReference>
<reference evidence="3 4" key="1">
    <citation type="submission" date="2018-06" db="EMBL/GenBank/DDBJ databases">
        <title>Phytoactinopolyspora halophila sp. nov., a novel halophilic actinomycete isolated from a saline soil in China.</title>
        <authorList>
            <person name="Tang S.-K."/>
        </authorList>
    </citation>
    <scope>NUCLEOTIDE SEQUENCE [LARGE SCALE GENOMIC DNA]</scope>
    <source>
        <strain evidence="3 4">YIM 96934</strain>
    </source>
</reference>
<evidence type="ECO:0000259" key="2">
    <source>
        <dbReference type="PROSITE" id="PS50164"/>
    </source>
</evidence>
<evidence type="ECO:0000256" key="1">
    <source>
        <dbReference type="SAM" id="MobiDB-lite"/>
    </source>
</evidence>
<dbReference type="InterPro" id="IPR000305">
    <property type="entry name" value="GIY-YIG_endonuc"/>
</dbReference>
<keyword evidence="4" id="KW-1185">Reference proteome</keyword>
<name>A0A329QLN9_9ACTN</name>
<protein>
    <submittedName>
        <fullName evidence="3">GIY-YIG nuclease family protein</fullName>
    </submittedName>
</protein>
<organism evidence="3 4">
    <name type="scientific">Phytoactinopolyspora halophila</name>
    <dbReference type="NCBI Taxonomy" id="1981511"/>
    <lineage>
        <taxon>Bacteria</taxon>
        <taxon>Bacillati</taxon>
        <taxon>Actinomycetota</taxon>
        <taxon>Actinomycetes</taxon>
        <taxon>Jiangellales</taxon>
        <taxon>Jiangellaceae</taxon>
        <taxon>Phytoactinopolyspora</taxon>
    </lineage>
</organism>
<proteinExistence type="predicted"/>
<dbReference type="AlphaFoldDB" id="A0A329QLN9"/>
<dbReference type="EMBL" id="QMIG01000013">
    <property type="protein sequence ID" value="RAW13277.1"/>
    <property type="molecule type" value="Genomic_DNA"/>
</dbReference>